<organism evidence="2 3">
    <name type="scientific">Hymenobacter artigasi</name>
    <dbReference type="NCBI Taxonomy" id="2719616"/>
    <lineage>
        <taxon>Bacteria</taxon>
        <taxon>Pseudomonadati</taxon>
        <taxon>Bacteroidota</taxon>
        <taxon>Cytophagia</taxon>
        <taxon>Cytophagales</taxon>
        <taxon>Hymenobacteraceae</taxon>
        <taxon>Hymenobacter</taxon>
    </lineage>
</organism>
<proteinExistence type="predicted"/>
<protein>
    <submittedName>
        <fullName evidence="2">Uncharacterized protein</fullName>
    </submittedName>
</protein>
<name>A0ABX1HKK1_9BACT</name>
<evidence type="ECO:0000313" key="2">
    <source>
        <dbReference type="EMBL" id="NKI90799.1"/>
    </source>
</evidence>
<gene>
    <name evidence="2" type="ORF">HBN54_003409</name>
</gene>
<reference evidence="2 3" key="1">
    <citation type="submission" date="2020-03" db="EMBL/GenBank/DDBJ databases">
        <title>Genomic Encyclopedia of Type Strains, Phase IV (KMG-V): Genome sequencing to study the core and pangenomes of soil and plant-associated prokaryotes.</title>
        <authorList>
            <person name="Whitman W."/>
        </authorList>
    </citation>
    <scope>NUCLEOTIDE SEQUENCE [LARGE SCALE GENOMIC DNA]</scope>
    <source>
        <strain evidence="2 3">1B</strain>
    </source>
</reference>
<comment type="caution">
    <text evidence="2">The sequence shown here is derived from an EMBL/GenBank/DDBJ whole genome shotgun (WGS) entry which is preliminary data.</text>
</comment>
<evidence type="ECO:0000313" key="3">
    <source>
        <dbReference type="Proteomes" id="UP000717634"/>
    </source>
</evidence>
<evidence type="ECO:0000256" key="1">
    <source>
        <dbReference type="SAM" id="MobiDB-lite"/>
    </source>
</evidence>
<feature type="region of interest" description="Disordered" evidence="1">
    <location>
        <begin position="1"/>
        <end position="20"/>
    </location>
</feature>
<accession>A0ABX1HKK1</accession>
<dbReference type="EMBL" id="JAAVTK010000011">
    <property type="protein sequence ID" value="NKI90799.1"/>
    <property type="molecule type" value="Genomic_DNA"/>
</dbReference>
<dbReference type="Proteomes" id="UP000717634">
    <property type="component" value="Unassembled WGS sequence"/>
</dbReference>
<dbReference type="RefSeq" id="WP_262888288.1">
    <property type="nucleotide sequence ID" value="NZ_JAAVTK010000011.1"/>
</dbReference>
<keyword evidence="3" id="KW-1185">Reference proteome</keyword>
<sequence length="41" mass="4265">MAIPKISNGSGQARYATTDARKYQDYVVTDTAAPPAALGPP</sequence>